<comment type="caution">
    <text evidence="1">The sequence shown here is derived from an EMBL/GenBank/DDBJ whole genome shotgun (WGS) entry which is preliminary data.</text>
</comment>
<dbReference type="EMBL" id="LRGB01016022">
    <property type="protein sequence ID" value="KZR98735.1"/>
    <property type="molecule type" value="Genomic_DNA"/>
</dbReference>
<dbReference type="Proteomes" id="UP000076858">
    <property type="component" value="Unassembled WGS sequence"/>
</dbReference>
<evidence type="ECO:0000313" key="1">
    <source>
        <dbReference type="EMBL" id="KZR98735.1"/>
    </source>
</evidence>
<keyword evidence="2" id="KW-1185">Reference proteome</keyword>
<evidence type="ECO:0000313" key="2">
    <source>
        <dbReference type="Proteomes" id="UP000076858"/>
    </source>
</evidence>
<reference evidence="1 2" key="1">
    <citation type="submission" date="2016-03" db="EMBL/GenBank/DDBJ databases">
        <title>EvidentialGene: Evidence-directed Construction of Genes on Genomes.</title>
        <authorList>
            <person name="Gilbert D.G."/>
            <person name="Choi J.-H."/>
            <person name="Mockaitis K."/>
            <person name="Colbourne J."/>
            <person name="Pfrender M."/>
        </authorList>
    </citation>
    <scope>NUCLEOTIDE SEQUENCE [LARGE SCALE GENOMIC DNA]</scope>
    <source>
        <strain evidence="1 2">Xinb3</strain>
        <tissue evidence="1">Complete organism</tissue>
    </source>
</reference>
<gene>
    <name evidence="1" type="ORF">APZ42_005715</name>
</gene>
<name>A0A164GAQ3_9CRUS</name>
<feature type="non-terminal residue" evidence="1">
    <location>
        <position position="386"/>
    </location>
</feature>
<proteinExistence type="predicted"/>
<organism evidence="1 2">
    <name type="scientific">Daphnia magna</name>
    <dbReference type="NCBI Taxonomy" id="35525"/>
    <lineage>
        <taxon>Eukaryota</taxon>
        <taxon>Metazoa</taxon>
        <taxon>Ecdysozoa</taxon>
        <taxon>Arthropoda</taxon>
        <taxon>Crustacea</taxon>
        <taxon>Branchiopoda</taxon>
        <taxon>Diplostraca</taxon>
        <taxon>Cladocera</taxon>
        <taxon>Anomopoda</taxon>
        <taxon>Daphniidae</taxon>
        <taxon>Daphnia</taxon>
    </lineage>
</organism>
<sequence>MWVGDNNDVADVDESFNVNNKRKKKDNKVSLVIPANAITKATSQVADRIELSEIMENWLKEKPKYAVIHWDSKMIEFVTGKKEERVAIIVSGANSGPKVIGVPFIKDSTGLSQKDAVINVLETWQLTNNAIAMVFDTTASNTGIRNGCAVLIECELKHSLLWLACRHHIYETHIKNIWKAITGATSGPDDLLFKGFKSQWGNLDHDNLDFKIFEWPSDEKSNIHIEATEVLKWAKECLAKDSFPRADYRELLELTVIFLGGYLPASRKFRIRKPGAVPHARFMSKNIYILKMYLLSDHIELDDEDYSTIKNMALFVSLFYTKVFLRSRIACFAPIDDLKFIGAMTWYEKECKEISGAAITSCKRHLWYLTDELVVLCIFNENLSDT</sequence>
<dbReference type="OrthoDB" id="6380626at2759"/>
<accession>A0A164GAQ3</accession>
<protein>
    <submittedName>
        <fullName evidence="1">Cc8K15.2-like protein</fullName>
    </submittedName>
</protein>
<dbReference type="AlphaFoldDB" id="A0A164GAQ3"/>